<evidence type="ECO:0000259" key="1">
    <source>
        <dbReference type="PROSITE" id="PS50838"/>
    </source>
</evidence>
<dbReference type="Proteomes" id="UP000306954">
    <property type="component" value="Unassembled WGS sequence"/>
</dbReference>
<dbReference type="OMA" id="KITYSWG"/>
<dbReference type="PANTHER" id="PTHR11736">
    <property type="entry name" value="MELANOMA-ASSOCIATED ANTIGEN MAGE ANTIGEN"/>
    <property type="match status" value="1"/>
</dbReference>
<dbReference type="AlphaFoldDB" id="A0A4T0ED45"/>
<gene>
    <name evidence="2" type="ORF">E3P90_01940</name>
</gene>
<dbReference type="Gene3D" id="1.10.10.1200">
    <property type="entry name" value="MAGE homology domain, winged helix WH1 motif"/>
    <property type="match status" value="1"/>
</dbReference>
<comment type="caution">
    <text evidence="2">The sequence shown here is derived from an EMBL/GenBank/DDBJ whole genome shotgun (WGS) entry which is preliminary data.</text>
</comment>
<sequence length="248" mass="27890">MPDEAFDDLDRQTQRAVAGLIRLALSAETRRSSLKRDEIAKKCSRPSAMSIDSMITAANLKLTEVFGYQIVELPPKESYKLDSLPAKRGTRAYVVVDVHDKPDNTNHLKAYERFENTHLIGILHTILAVVLASGGIISDTHLYSHLKKLGLNQSQCLPNEDKLTLESFINSLSRQSYLEKKKSSIGNHDMEFSWGARALVEIGENNIAQFMIHIINISRRDSSNDATQEINDKMLEDLQRGIGHSWNS</sequence>
<dbReference type="Pfam" id="PF01454">
    <property type="entry name" value="MAGE"/>
    <property type="match status" value="1"/>
</dbReference>
<accession>A0A4T0ED45</accession>
<protein>
    <recommendedName>
        <fullName evidence="1">MAGE domain-containing protein</fullName>
    </recommendedName>
</protein>
<dbReference type="InterPro" id="IPR002190">
    <property type="entry name" value="MHD_dom"/>
</dbReference>
<dbReference type="GO" id="GO:0005634">
    <property type="term" value="C:nucleus"/>
    <property type="evidence" value="ECO:0007669"/>
    <property type="project" value="TreeGrafter"/>
</dbReference>
<dbReference type="InterPro" id="IPR041898">
    <property type="entry name" value="MAGE_WH1"/>
</dbReference>
<dbReference type="PROSITE" id="PS50838">
    <property type="entry name" value="MAGE"/>
    <property type="match status" value="1"/>
</dbReference>
<evidence type="ECO:0000313" key="3">
    <source>
        <dbReference type="Proteomes" id="UP000306954"/>
    </source>
</evidence>
<dbReference type="EMBL" id="SPOF01000017">
    <property type="protein sequence ID" value="TIB12814.1"/>
    <property type="molecule type" value="Genomic_DNA"/>
</dbReference>
<reference evidence="2 3" key="1">
    <citation type="submission" date="2019-03" db="EMBL/GenBank/DDBJ databases">
        <title>Sequencing 23 genomes of Wallemia ichthyophaga.</title>
        <authorList>
            <person name="Gostincar C."/>
        </authorList>
    </citation>
    <scope>NUCLEOTIDE SEQUENCE [LARGE SCALE GENOMIC DNA]</scope>
    <source>
        <strain evidence="2 3">EXF-8621</strain>
    </source>
</reference>
<dbReference type="PANTHER" id="PTHR11736:SF14">
    <property type="entry name" value="NSE3 HOMOLOG, SMC5-SMC6 COMPLEX COMPONENT"/>
    <property type="match status" value="1"/>
</dbReference>
<dbReference type="SMART" id="SM01373">
    <property type="entry name" value="MAGE"/>
    <property type="match status" value="1"/>
</dbReference>
<dbReference type="OrthoDB" id="205198at2759"/>
<dbReference type="InterPro" id="IPR041899">
    <property type="entry name" value="MAGE_WH2"/>
</dbReference>
<feature type="domain" description="MAGE" evidence="1">
    <location>
        <begin position="13"/>
        <end position="214"/>
    </location>
</feature>
<evidence type="ECO:0000313" key="2">
    <source>
        <dbReference type="EMBL" id="TIB12814.1"/>
    </source>
</evidence>
<dbReference type="InterPro" id="IPR037445">
    <property type="entry name" value="MAGE"/>
</dbReference>
<name>A0A4T0ED45_WALIC</name>
<dbReference type="GO" id="GO:0006281">
    <property type="term" value="P:DNA repair"/>
    <property type="evidence" value="ECO:0007669"/>
    <property type="project" value="TreeGrafter"/>
</dbReference>
<proteinExistence type="predicted"/>
<organism evidence="2 3">
    <name type="scientific">Wallemia ichthyophaga</name>
    <dbReference type="NCBI Taxonomy" id="245174"/>
    <lineage>
        <taxon>Eukaryota</taxon>
        <taxon>Fungi</taxon>
        <taxon>Dikarya</taxon>
        <taxon>Basidiomycota</taxon>
        <taxon>Wallemiomycotina</taxon>
        <taxon>Wallemiomycetes</taxon>
        <taxon>Wallemiales</taxon>
        <taxon>Wallemiaceae</taxon>
        <taxon>Wallemia</taxon>
    </lineage>
</organism>
<dbReference type="Gene3D" id="1.10.10.1210">
    <property type="entry name" value="MAGE homology domain, winged helix WH2 motif"/>
    <property type="match status" value="1"/>
</dbReference>